<dbReference type="Pfam" id="PF01425">
    <property type="entry name" value="Amidase"/>
    <property type="match status" value="1"/>
</dbReference>
<evidence type="ECO:0000259" key="2">
    <source>
        <dbReference type="Pfam" id="PF01425"/>
    </source>
</evidence>
<dbReference type="RefSeq" id="WP_172154129.1">
    <property type="nucleotide sequence ID" value="NZ_CP053564.1"/>
</dbReference>
<reference evidence="3 4" key="1">
    <citation type="submission" date="2020-05" db="EMBL/GenBank/DDBJ databases">
        <authorList>
            <person name="Mo P."/>
        </authorList>
    </citation>
    <scope>NUCLEOTIDE SEQUENCE [LARGE SCALE GENOMIC DNA]</scope>
    <source>
        <strain evidence="3 4">Gen01</strain>
    </source>
</reference>
<dbReference type="PANTHER" id="PTHR11895">
    <property type="entry name" value="TRANSAMIDASE"/>
    <property type="match status" value="1"/>
</dbReference>
<dbReference type="InterPro" id="IPR036928">
    <property type="entry name" value="AS_sf"/>
</dbReference>
<dbReference type="KEGG" id="pbro:HOP40_01960"/>
<accession>A0A6M6JA61</accession>
<dbReference type="AlphaFoldDB" id="A0A6M6JA61"/>
<proteinExistence type="predicted"/>
<gene>
    <name evidence="3" type="ORF">HOP40_01960</name>
</gene>
<dbReference type="Proteomes" id="UP000505377">
    <property type="component" value="Chromosome"/>
</dbReference>
<keyword evidence="4" id="KW-1185">Reference proteome</keyword>
<dbReference type="Gene3D" id="1.10.20.60">
    <property type="entry name" value="Glu-tRNAGln amidotransferase C subunit, N-terminal domain"/>
    <property type="match status" value="1"/>
</dbReference>
<evidence type="ECO:0000313" key="3">
    <source>
        <dbReference type="EMBL" id="QJY44754.1"/>
    </source>
</evidence>
<evidence type="ECO:0000313" key="4">
    <source>
        <dbReference type="Proteomes" id="UP000505377"/>
    </source>
</evidence>
<feature type="region of interest" description="Disordered" evidence="1">
    <location>
        <begin position="151"/>
        <end position="172"/>
    </location>
</feature>
<dbReference type="EMBL" id="CP053564">
    <property type="protein sequence ID" value="QJY44754.1"/>
    <property type="molecule type" value="Genomic_DNA"/>
</dbReference>
<dbReference type="SUPFAM" id="SSF75304">
    <property type="entry name" value="Amidase signature (AS) enzymes"/>
    <property type="match status" value="1"/>
</dbReference>
<evidence type="ECO:0000256" key="1">
    <source>
        <dbReference type="SAM" id="MobiDB-lite"/>
    </source>
</evidence>
<dbReference type="PROSITE" id="PS00571">
    <property type="entry name" value="AMIDASES"/>
    <property type="match status" value="1"/>
</dbReference>
<dbReference type="GO" id="GO:0003824">
    <property type="term" value="F:catalytic activity"/>
    <property type="evidence" value="ECO:0007669"/>
    <property type="project" value="InterPro"/>
</dbReference>
<organism evidence="3 4">
    <name type="scientific">Pseudonocardia broussonetiae</name>
    <dbReference type="NCBI Taxonomy" id="2736640"/>
    <lineage>
        <taxon>Bacteria</taxon>
        <taxon>Bacillati</taxon>
        <taxon>Actinomycetota</taxon>
        <taxon>Actinomycetes</taxon>
        <taxon>Pseudonocardiales</taxon>
        <taxon>Pseudonocardiaceae</taxon>
        <taxon>Pseudonocardia</taxon>
    </lineage>
</organism>
<feature type="domain" description="Amidase" evidence="2">
    <location>
        <begin position="77"/>
        <end position="490"/>
    </location>
</feature>
<dbReference type="PANTHER" id="PTHR11895:SF170">
    <property type="entry name" value="AMIDASE"/>
    <property type="match status" value="1"/>
</dbReference>
<protein>
    <submittedName>
        <fullName evidence="3">Amidase</fullName>
    </submittedName>
</protein>
<dbReference type="NCBIfam" id="NF005565">
    <property type="entry name" value="PRK07235.1"/>
    <property type="match status" value="1"/>
</dbReference>
<name>A0A6M6JA61_9PSEU</name>
<dbReference type="InterPro" id="IPR023631">
    <property type="entry name" value="Amidase_dom"/>
</dbReference>
<dbReference type="InterPro" id="IPR000120">
    <property type="entry name" value="Amidase"/>
</dbReference>
<dbReference type="Gene3D" id="3.90.1300.10">
    <property type="entry name" value="Amidase signature (AS) domain"/>
    <property type="match status" value="1"/>
</dbReference>
<sequence length="515" mass="53762">MPLRPPEPDDLAKAAQQYGLGLDDADLASFSPMVNGLLASWDAVEELYAASAPAMPERPWTRPEAADNPYNAWYVTTSITGSGEGPLAGKTVAVKDNTAVAGVPMMNGSKTMEGYTPLRDATIVTRLLDAGATIAGKSVCEDLCFSGGSHTSRTGAVRNPWNETHSTGGSSSGSAALVASGLVDVGTAGDQGGSIRMPASWCGVVGHKPTWGLVPYTGAFPIEQTIDHVGPITRTVAEAALVMNVIAGPDGQDPRQPRDLVPDDYVAALGRGAEGLRVGILTEGFGLANSDPGVDAAVRAAAESLRGAGLVVEDVSVPWHRHGAAVWDVISVEGAASQMVDLNGYGLNWKGLYDPEVMEHYGNQWRADGSQFSETVKLVLLAGRHALDTTRGKHYGMAQNLAYELRAAYDEALSRYDVLVLPTTPIHATAIPDPDAPREEIIGRALEMIANTCVTDVTGHPACSVPAGLVDGLPTGMMIVGRQFDDATVLRVAHTYEQAVGGFPTPAGAAAGSQT</sequence>
<dbReference type="InterPro" id="IPR020556">
    <property type="entry name" value="Amidase_CS"/>
</dbReference>